<proteinExistence type="predicted"/>
<organism evidence="4">
    <name type="scientific">Tanacetum cinerariifolium</name>
    <name type="common">Dalmatian daisy</name>
    <name type="synonym">Chrysanthemum cinerariifolium</name>
    <dbReference type="NCBI Taxonomy" id="118510"/>
    <lineage>
        <taxon>Eukaryota</taxon>
        <taxon>Viridiplantae</taxon>
        <taxon>Streptophyta</taxon>
        <taxon>Embryophyta</taxon>
        <taxon>Tracheophyta</taxon>
        <taxon>Spermatophyta</taxon>
        <taxon>Magnoliopsida</taxon>
        <taxon>eudicotyledons</taxon>
        <taxon>Gunneridae</taxon>
        <taxon>Pentapetalae</taxon>
        <taxon>asterids</taxon>
        <taxon>campanulids</taxon>
        <taxon>Asterales</taxon>
        <taxon>Asteraceae</taxon>
        <taxon>Asteroideae</taxon>
        <taxon>Anthemideae</taxon>
        <taxon>Anthemidinae</taxon>
        <taxon>Tanacetum</taxon>
    </lineage>
</organism>
<sequence>MSTRSSARNLFPPLDNPELIIRRRSRIDPTLLNDSEMAAEENDDLPVPDLRTMEELCQPSLNGRAQWSESSSSITSSSDTEIAALKAKMVKINKNLMRVLQVNHQVKAGTPNCETCGGPHSFNDCLATVGNTQKANDAILKNMQTNINSLTNSNLELKNMFGQFMKMNTALSSGPGTLPGNTITNPKEEMKGITTQNGTAYQGPMIPTTSSSLPSTESPILNFEPVVAHIIEPVASSVSALKPNQRPSIPYPSRFQDQKLRDKANDQREKFLQIFKDLNFNISFADALILMPKFGPSIKSLLTNKDKLYELARTPLNEHCLAVLLKKLPEKLGDPGKFLIPCDFLRMAECLALADLSPSINLIPLSVWNKLSLLDLFLHFDAEPRVSLILGRSFLKTGRSLIDVFEGKLTRRVGQEAITFNLDQNSRYSPNYNDMTANRIDVIDMACEEYSQEVLGFYDVIASGNTTPYYDQIVSTTSLTLTPFGNSDFLLEEVDAFLALEDDPTSPKVDQSYELKICEAKTDKSSIDEPPEVKLKDLPPHLEYAFLEGDYKFPVIIAKDMNVEEKTALITVLKSHKRAIAWKLSDIKGIDPEFCTHKILMEEDFEPAVQHQRRVNPKIHDVIKNEVLKLLDAGLICPISNSPWEKSHFMVKEGIVLGHKISKNGIEVDKAKVDVIAKLPNPITVKGIRSFLGHTGFYRRFIKDFSKIARPMTRLFEKDTPFFLSKECVEAFQTLKRKLTEAPILIAPDWDLPFELMCDASDFAIGAVLRQHQEKHFRPIHYASKTMTEAQSNYNTTKKEMLAVWFADFANFHAGNFVVKGMSSQQKNKFFKDVKHYFWDDPFLFKIYVDQVIRRCVHGQEAIDILKVCHYGPTGGHHGPNYTAKKVFDSGFNWPTIYRDDQDLVKTCDVCQRQGKILQRDEMPQNSIRVCEIFDV</sequence>
<keyword evidence="1" id="KW-0511">Multifunctional enzyme</keyword>
<evidence type="ECO:0000259" key="2">
    <source>
        <dbReference type="Pfam" id="PF17919"/>
    </source>
</evidence>
<feature type="domain" description="Integrase zinc-binding" evidence="3">
    <location>
        <begin position="863"/>
        <end position="914"/>
    </location>
</feature>
<dbReference type="EMBL" id="BKCJ010002845">
    <property type="protein sequence ID" value="GEU51299.1"/>
    <property type="molecule type" value="Genomic_DNA"/>
</dbReference>
<dbReference type="Gene3D" id="1.10.340.70">
    <property type="match status" value="1"/>
</dbReference>
<dbReference type="InterPro" id="IPR041588">
    <property type="entry name" value="Integrase_H2C2"/>
</dbReference>
<name>A0A6L2KQR5_TANCI</name>
<evidence type="ECO:0000259" key="3">
    <source>
        <dbReference type="Pfam" id="PF17921"/>
    </source>
</evidence>
<dbReference type="InterPro" id="IPR041577">
    <property type="entry name" value="RT_RNaseH_2"/>
</dbReference>
<protein>
    <recommendedName>
        <fullName evidence="5">Reverse transcriptase domain-containing protein</fullName>
    </recommendedName>
</protein>
<dbReference type="Gene3D" id="3.30.70.270">
    <property type="match status" value="1"/>
</dbReference>
<dbReference type="GO" id="GO:0003824">
    <property type="term" value="F:catalytic activity"/>
    <property type="evidence" value="ECO:0007669"/>
    <property type="project" value="UniProtKB-KW"/>
</dbReference>
<accession>A0A6L2KQR5</accession>
<gene>
    <name evidence="4" type="ORF">Tci_023277</name>
</gene>
<dbReference type="InterPro" id="IPR050951">
    <property type="entry name" value="Retrovirus_Pol_polyprotein"/>
</dbReference>
<dbReference type="AlphaFoldDB" id="A0A6L2KQR5"/>
<reference evidence="4" key="1">
    <citation type="journal article" date="2019" name="Sci. Rep.">
        <title>Draft genome of Tanacetum cinerariifolium, the natural source of mosquito coil.</title>
        <authorList>
            <person name="Yamashiro T."/>
            <person name="Shiraishi A."/>
            <person name="Satake H."/>
            <person name="Nakayama K."/>
        </authorList>
    </citation>
    <scope>NUCLEOTIDE SEQUENCE</scope>
</reference>
<dbReference type="PANTHER" id="PTHR37984">
    <property type="entry name" value="PROTEIN CBG26694"/>
    <property type="match status" value="1"/>
</dbReference>
<evidence type="ECO:0008006" key="5">
    <source>
        <dbReference type="Google" id="ProtNLM"/>
    </source>
</evidence>
<dbReference type="PANTHER" id="PTHR37984:SF5">
    <property type="entry name" value="PROTEIN NYNRIN-LIKE"/>
    <property type="match status" value="1"/>
</dbReference>
<comment type="caution">
    <text evidence="4">The sequence shown here is derived from an EMBL/GenBank/DDBJ whole genome shotgun (WGS) entry which is preliminary data.</text>
</comment>
<dbReference type="InterPro" id="IPR043128">
    <property type="entry name" value="Rev_trsase/Diguanyl_cyclase"/>
</dbReference>
<dbReference type="InterPro" id="IPR043502">
    <property type="entry name" value="DNA/RNA_pol_sf"/>
</dbReference>
<feature type="domain" description="Reverse transcriptase/retrotransposon-derived protein RNase H-like" evidence="2">
    <location>
        <begin position="725"/>
        <end position="807"/>
    </location>
</feature>
<dbReference type="Pfam" id="PF17919">
    <property type="entry name" value="RT_RNaseH_2"/>
    <property type="match status" value="1"/>
</dbReference>
<dbReference type="Gene3D" id="3.10.10.10">
    <property type="entry name" value="HIV Type 1 Reverse Transcriptase, subunit A, domain 1"/>
    <property type="match status" value="1"/>
</dbReference>
<evidence type="ECO:0000313" key="4">
    <source>
        <dbReference type="EMBL" id="GEU51299.1"/>
    </source>
</evidence>
<dbReference type="Pfam" id="PF17921">
    <property type="entry name" value="Integrase_H2C2"/>
    <property type="match status" value="1"/>
</dbReference>
<dbReference type="FunFam" id="3.30.70.270:FF:000020">
    <property type="entry name" value="Transposon Tf2-6 polyprotein-like Protein"/>
    <property type="match status" value="1"/>
</dbReference>
<dbReference type="SUPFAM" id="SSF56672">
    <property type="entry name" value="DNA/RNA polymerases"/>
    <property type="match status" value="2"/>
</dbReference>
<evidence type="ECO:0000256" key="1">
    <source>
        <dbReference type="ARBA" id="ARBA00023268"/>
    </source>
</evidence>